<dbReference type="Gene3D" id="1.10.10.10">
    <property type="entry name" value="Winged helix-like DNA-binding domain superfamily/Winged helix DNA-binding domain"/>
    <property type="match status" value="1"/>
</dbReference>
<dbReference type="InterPro" id="IPR036390">
    <property type="entry name" value="WH_DNA-bd_sf"/>
</dbReference>
<dbReference type="PROSITE" id="PS50995">
    <property type="entry name" value="HTH_MARR_2"/>
    <property type="match status" value="1"/>
</dbReference>
<dbReference type="GO" id="GO:0006950">
    <property type="term" value="P:response to stress"/>
    <property type="evidence" value="ECO:0007669"/>
    <property type="project" value="TreeGrafter"/>
</dbReference>
<dbReference type="SMART" id="SM00347">
    <property type="entry name" value="HTH_MARR"/>
    <property type="match status" value="1"/>
</dbReference>
<dbReference type="PRINTS" id="PR00598">
    <property type="entry name" value="HTHMARR"/>
</dbReference>
<comment type="caution">
    <text evidence="2">The sequence shown here is derived from an EMBL/GenBank/DDBJ whole genome shotgun (WGS) entry which is preliminary data.</text>
</comment>
<dbReference type="GO" id="GO:0003700">
    <property type="term" value="F:DNA-binding transcription factor activity"/>
    <property type="evidence" value="ECO:0007669"/>
    <property type="project" value="InterPro"/>
</dbReference>
<proteinExistence type="predicted"/>
<dbReference type="PANTHER" id="PTHR33164:SF57">
    <property type="entry name" value="MARR-FAMILY TRANSCRIPTIONAL REGULATOR"/>
    <property type="match status" value="1"/>
</dbReference>
<gene>
    <name evidence="2" type="ORF">BJ989_001854</name>
</gene>
<dbReference type="RefSeq" id="WP_179517972.1">
    <property type="nucleotide sequence ID" value="NZ_JACCAC010000001.1"/>
</dbReference>
<dbReference type="GO" id="GO:0003677">
    <property type="term" value="F:DNA binding"/>
    <property type="evidence" value="ECO:0007669"/>
    <property type="project" value="UniProtKB-KW"/>
</dbReference>
<dbReference type="InterPro" id="IPR039422">
    <property type="entry name" value="MarR/SlyA-like"/>
</dbReference>
<dbReference type="EMBL" id="JACCAC010000001">
    <property type="protein sequence ID" value="NYG55550.1"/>
    <property type="molecule type" value="Genomic_DNA"/>
</dbReference>
<dbReference type="Proteomes" id="UP000544110">
    <property type="component" value="Unassembled WGS sequence"/>
</dbReference>
<accession>A0A7Y9RX23</accession>
<dbReference type="InterPro" id="IPR036388">
    <property type="entry name" value="WH-like_DNA-bd_sf"/>
</dbReference>
<dbReference type="InterPro" id="IPR000835">
    <property type="entry name" value="HTH_MarR-typ"/>
</dbReference>
<evidence type="ECO:0000313" key="3">
    <source>
        <dbReference type="Proteomes" id="UP000544110"/>
    </source>
</evidence>
<sequence length="155" mass="17462">MSSTNHAIEQQLFTMLRRTNAIHVSTAHGDYELERSSYGILCLLDDEGPMRLGQIATTFNLDPSTITRQVQAVERLGLAARSQDPQDRRAALLDLTPEGRDAVRTARAHRREMLDLLLGAWSEDEREEFLRALTRFNTTVTRWIEDSAPPSPAGD</sequence>
<dbReference type="PANTHER" id="PTHR33164">
    <property type="entry name" value="TRANSCRIPTIONAL REGULATOR, MARR FAMILY"/>
    <property type="match status" value="1"/>
</dbReference>
<evidence type="ECO:0000313" key="2">
    <source>
        <dbReference type="EMBL" id="NYG55550.1"/>
    </source>
</evidence>
<reference evidence="2 3" key="1">
    <citation type="submission" date="2020-07" db="EMBL/GenBank/DDBJ databases">
        <title>Sequencing the genomes of 1000 actinobacteria strains.</title>
        <authorList>
            <person name="Klenk H.-P."/>
        </authorList>
    </citation>
    <scope>NUCLEOTIDE SEQUENCE [LARGE SCALE GENOMIC DNA]</scope>
    <source>
        <strain evidence="2 3">DSM 24552</strain>
    </source>
</reference>
<dbReference type="Pfam" id="PF01047">
    <property type="entry name" value="MarR"/>
    <property type="match status" value="1"/>
</dbReference>
<dbReference type="SUPFAM" id="SSF46785">
    <property type="entry name" value="Winged helix' DNA-binding domain"/>
    <property type="match status" value="1"/>
</dbReference>
<dbReference type="AlphaFoldDB" id="A0A7Y9RX23"/>
<name>A0A7Y9RX23_9ACTN</name>
<feature type="domain" description="HTH marR-type" evidence="1">
    <location>
        <begin position="9"/>
        <end position="138"/>
    </location>
</feature>
<keyword evidence="2" id="KW-0238">DNA-binding</keyword>
<organism evidence="2 3">
    <name type="scientific">Nocardioides perillae</name>
    <dbReference type="NCBI Taxonomy" id="1119534"/>
    <lineage>
        <taxon>Bacteria</taxon>
        <taxon>Bacillati</taxon>
        <taxon>Actinomycetota</taxon>
        <taxon>Actinomycetes</taxon>
        <taxon>Propionibacteriales</taxon>
        <taxon>Nocardioidaceae</taxon>
        <taxon>Nocardioides</taxon>
    </lineage>
</organism>
<keyword evidence="3" id="KW-1185">Reference proteome</keyword>
<evidence type="ECO:0000259" key="1">
    <source>
        <dbReference type="PROSITE" id="PS50995"/>
    </source>
</evidence>
<protein>
    <submittedName>
        <fullName evidence="2">DNA-binding MarR family transcriptional regulator</fullName>
    </submittedName>
</protein>